<evidence type="ECO:0000313" key="4">
    <source>
        <dbReference type="Proteomes" id="UP000734854"/>
    </source>
</evidence>
<feature type="domain" description="DUF4216" evidence="1">
    <location>
        <begin position="271"/>
        <end position="340"/>
    </location>
</feature>
<evidence type="ECO:0000259" key="2">
    <source>
        <dbReference type="Pfam" id="PF13960"/>
    </source>
</evidence>
<name>A0A8J5GZ13_ZINOF</name>
<dbReference type="InterPro" id="IPR025312">
    <property type="entry name" value="DUF4216"/>
</dbReference>
<proteinExistence type="predicted"/>
<dbReference type="Pfam" id="PF13952">
    <property type="entry name" value="DUF4216"/>
    <property type="match status" value="1"/>
</dbReference>
<gene>
    <name evidence="3" type="ORF">ZIOFF_026670</name>
</gene>
<reference evidence="3 4" key="1">
    <citation type="submission" date="2020-08" db="EMBL/GenBank/DDBJ databases">
        <title>Plant Genome Project.</title>
        <authorList>
            <person name="Zhang R.-G."/>
        </authorList>
    </citation>
    <scope>NUCLEOTIDE SEQUENCE [LARGE SCALE GENOMIC DNA]</scope>
    <source>
        <tissue evidence="3">Rhizome</tissue>
    </source>
</reference>
<feature type="domain" description="DUF4218" evidence="2">
    <location>
        <begin position="2"/>
        <end position="97"/>
    </location>
</feature>
<accession>A0A8J5GZ13</accession>
<evidence type="ECO:0000313" key="3">
    <source>
        <dbReference type="EMBL" id="KAG6516217.1"/>
    </source>
</evidence>
<protein>
    <recommendedName>
        <fullName evidence="5">DUF4218 domain-containing protein</fullName>
    </recommendedName>
</protein>
<dbReference type="Pfam" id="PF13960">
    <property type="entry name" value="DUF4218"/>
    <property type="match status" value="1"/>
</dbReference>
<keyword evidence="4" id="KW-1185">Reference proteome</keyword>
<dbReference type="InterPro" id="IPR025452">
    <property type="entry name" value="DUF4218"/>
</dbReference>
<dbReference type="PANTHER" id="PTHR48258">
    <property type="entry name" value="DUF4218 DOMAIN-CONTAINING PROTEIN-RELATED"/>
    <property type="match status" value="1"/>
</dbReference>
<comment type="caution">
    <text evidence="3">The sequence shown here is derived from an EMBL/GenBank/DDBJ whole genome shotgun (WGS) entry which is preliminary data.</text>
</comment>
<sequence>MTRLRRDIAVILCELEKIFSSSFFDIMATKVQLAGPVHYRWMYPIERYLGTLKSYVRNRNRPEGSIAEGYLVEECLTFCSLYLADYVETRFNQSSRNDNANIDSTFALDVFNTSGYAFGKTIATKFDIEILKNAHQYVLFKCHRLQSYIDEHHGIVQLSHSRLPLHQIERIHSETFASWFANHIEDTNLPEDDPVSNDLRSLARGPNIIGIQYHKFVSNGFRFHTKEVERKRKTQNCGVTVRATTSSYSSIKDHNPVLSELDYYGILQNVIELDYGGGRKVALFECEWVSKGKRLKLDEDGFMLANFKDVRRHNEPYILASQAMQIFYVEDPNDCDWHVIITIDAQAKYNMQPMADVDAYLQSYICNSEDFNEHEEVVWVRDDIAGVELILIYEEILSSLCIIFSQVSL</sequence>
<evidence type="ECO:0000259" key="1">
    <source>
        <dbReference type="Pfam" id="PF13952"/>
    </source>
</evidence>
<dbReference type="AlphaFoldDB" id="A0A8J5GZ13"/>
<evidence type="ECO:0008006" key="5">
    <source>
        <dbReference type="Google" id="ProtNLM"/>
    </source>
</evidence>
<dbReference type="Proteomes" id="UP000734854">
    <property type="component" value="Unassembled WGS sequence"/>
</dbReference>
<dbReference type="PANTHER" id="PTHR48258:SF15">
    <property type="entry name" value="OS02G0543900 PROTEIN"/>
    <property type="match status" value="1"/>
</dbReference>
<organism evidence="3 4">
    <name type="scientific">Zingiber officinale</name>
    <name type="common">Ginger</name>
    <name type="synonym">Amomum zingiber</name>
    <dbReference type="NCBI Taxonomy" id="94328"/>
    <lineage>
        <taxon>Eukaryota</taxon>
        <taxon>Viridiplantae</taxon>
        <taxon>Streptophyta</taxon>
        <taxon>Embryophyta</taxon>
        <taxon>Tracheophyta</taxon>
        <taxon>Spermatophyta</taxon>
        <taxon>Magnoliopsida</taxon>
        <taxon>Liliopsida</taxon>
        <taxon>Zingiberales</taxon>
        <taxon>Zingiberaceae</taxon>
        <taxon>Zingiber</taxon>
    </lineage>
</organism>
<dbReference type="EMBL" id="JACMSC010000007">
    <property type="protein sequence ID" value="KAG6516217.1"/>
    <property type="molecule type" value="Genomic_DNA"/>
</dbReference>